<protein>
    <submittedName>
        <fullName evidence="1">Uncharacterized protein</fullName>
    </submittedName>
</protein>
<evidence type="ECO:0000313" key="1">
    <source>
        <dbReference type="EMBL" id="KAK7361972.1"/>
    </source>
</evidence>
<name>A0AAN9N117_CANGL</name>
<dbReference type="EMBL" id="JAYMYQ010000001">
    <property type="protein sequence ID" value="KAK7361972.1"/>
    <property type="molecule type" value="Genomic_DNA"/>
</dbReference>
<reference evidence="1 2" key="1">
    <citation type="submission" date="2024-01" db="EMBL/GenBank/DDBJ databases">
        <title>The genomes of 5 underutilized Papilionoideae crops provide insights into root nodulation and disease resistanc.</title>
        <authorList>
            <person name="Jiang F."/>
        </authorList>
    </citation>
    <scope>NUCLEOTIDE SEQUENCE [LARGE SCALE GENOMIC DNA]</scope>
    <source>
        <strain evidence="1">LVBAO_FW01</strain>
        <tissue evidence="1">Leaves</tissue>
    </source>
</reference>
<organism evidence="1 2">
    <name type="scientific">Canavalia gladiata</name>
    <name type="common">Sword bean</name>
    <name type="synonym">Dolichos gladiatus</name>
    <dbReference type="NCBI Taxonomy" id="3824"/>
    <lineage>
        <taxon>Eukaryota</taxon>
        <taxon>Viridiplantae</taxon>
        <taxon>Streptophyta</taxon>
        <taxon>Embryophyta</taxon>
        <taxon>Tracheophyta</taxon>
        <taxon>Spermatophyta</taxon>
        <taxon>Magnoliopsida</taxon>
        <taxon>eudicotyledons</taxon>
        <taxon>Gunneridae</taxon>
        <taxon>Pentapetalae</taxon>
        <taxon>rosids</taxon>
        <taxon>fabids</taxon>
        <taxon>Fabales</taxon>
        <taxon>Fabaceae</taxon>
        <taxon>Papilionoideae</taxon>
        <taxon>50 kb inversion clade</taxon>
        <taxon>NPAAA clade</taxon>
        <taxon>indigoferoid/millettioid clade</taxon>
        <taxon>Phaseoleae</taxon>
        <taxon>Canavalia</taxon>
    </lineage>
</organism>
<dbReference type="Proteomes" id="UP001367508">
    <property type="component" value="Unassembled WGS sequence"/>
</dbReference>
<accession>A0AAN9N117</accession>
<proteinExistence type="predicted"/>
<sequence>MQESEEYQCHVYVRVHRSIPLELIPMMPSNPPLPRIHLRPNQALSLVVGALLVPPHPRFESSLKHFL</sequence>
<evidence type="ECO:0000313" key="2">
    <source>
        <dbReference type="Proteomes" id="UP001367508"/>
    </source>
</evidence>
<dbReference type="AlphaFoldDB" id="A0AAN9N117"/>
<gene>
    <name evidence="1" type="ORF">VNO77_04068</name>
</gene>
<comment type="caution">
    <text evidence="1">The sequence shown here is derived from an EMBL/GenBank/DDBJ whole genome shotgun (WGS) entry which is preliminary data.</text>
</comment>
<keyword evidence="2" id="KW-1185">Reference proteome</keyword>